<name>A0ABQ1MDP4_9MICO</name>
<dbReference type="EMBL" id="BMJG01000005">
    <property type="protein sequence ID" value="GGC37294.1"/>
    <property type="molecule type" value="Genomic_DNA"/>
</dbReference>
<reference evidence="2" key="1">
    <citation type="journal article" date="2019" name="Int. J. Syst. Evol. Microbiol.">
        <title>The Global Catalogue of Microorganisms (GCM) 10K type strain sequencing project: providing services to taxonomists for standard genome sequencing and annotation.</title>
        <authorList>
            <consortium name="The Broad Institute Genomics Platform"/>
            <consortium name="The Broad Institute Genome Sequencing Center for Infectious Disease"/>
            <person name="Wu L."/>
            <person name="Ma J."/>
        </authorList>
    </citation>
    <scope>NUCLEOTIDE SEQUENCE [LARGE SCALE GENOMIC DNA]</scope>
    <source>
        <strain evidence="2">CGMCC 1.15472</strain>
    </source>
</reference>
<proteinExistence type="predicted"/>
<gene>
    <name evidence="1" type="ORF">GCM10010974_19630</name>
</gene>
<dbReference type="Gene3D" id="3.30.1050.10">
    <property type="entry name" value="SCP2 sterol-binding domain"/>
    <property type="match status" value="1"/>
</dbReference>
<dbReference type="SUPFAM" id="SSF55718">
    <property type="entry name" value="SCP-like"/>
    <property type="match status" value="1"/>
</dbReference>
<dbReference type="Proteomes" id="UP000632322">
    <property type="component" value="Unassembled WGS sequence"/>
</dbReference>
<accession>A0ABQ1MDP4</accession>
<protein>
    <submittedName>
        <fullName evidence="1">Uncharacterized protein</fullName>
    </submittedName>
</protein>
<dbReference type="InterPro" id="IPR036527">
    <property type="entry name" value="SCP2_sterol-bd_dom_sf"/>
</dbReference>
<dbReference type="RefSeq" id="WP_181271404.1">
    <property type="nucleotide sequence ID" value="NZ_BMJG01000005.1"/>
</dbReference>
<evidence type="ECO:0000313" key="2">
    <source>
        <dbReference type="Proteomes" id="UP000632322"/>
    </source>
</evidence>
<organism evidence="1 2">
    <name type="scientific">Brevibacterium sediminis</name>
    <dbReference type="NCBI Taxonomy" id="1857024"/>
    <lineage>
        <taxon>Bacteria</taxon>
        <taxon>Bacillati</taxon>
        <taxon>Actinomycetota</taxon>
        <taxon>Actinomycetes</taxon>
        <taxon>Micrococcales</taxon>
        <taxon>Brevibacteriaceae</taxon>
        <taxon>Brevibacterium</taxon>
    </lineage>
</organism>
<evidence type="ECO:0000313" key="1">
    <source>
        <dbReference type="EMBL" id="GGC37294.1"/>
    </source>
</evidence>
<comment type="caution">
    <text evidence="1">The sequence shown here is derived from an EMBL/GenBank/DDBJ whole genome shotgun (WGS) entry which is preliminary data.</text>
</comment>
<keyword evidence="2" id="KW-1185">Reference proteome</keyword>
<sequence length="254" mass="27136">MTTPLKPGRRLLADADALAASSPLSLADSVAEAIGQELGQSVRLVSAELETNGEAQTDDSELVSPSAVVTAVLPQKGQELRTEVTVHLEGDAAYSASVRFAFAEAIDNSDDVSELLCPGSAGWNSALRDRLREDSEFSTLIEAYDGTIGIAIGGRPVHFRCYRGHVLEVVARSILGADFVLSIPGDVFVDLVTAERNRFMETAMSGRMRSSGSGYEYLRMTSALIRIIDHARAMAVTAGYVGSERVLDTNLQVA</sequence>